<reference evidence="1 2" key="1">
    <citation type="journal article" date="2017" name="Int. J. Syst. Evol. Microbiol.">
        <title>Roseitalea porphyridii gen. nov., sp. nov., isolated from a red alga, and reclassification of Hoeflea suaedae Chung et al. 2013 as Pseudohoeflea suaedae gen. nov., comb. nov.</title>
        <authorList>
            <person name="Hyeon J.W."/>
            <person name="Jeong S.E."/>
            <person name="Baek K."/>
            <person name="Jeon C.O."/>
        </authorList>
    </citation>
    <scope>NUCLEOTIDE SEQUENCE [LARGE SCALE GENOMIC DNA]</scope>
    <source>
        <strain evidence="1 2">MA7-20</strain>
    </source>
</reference>
<dbReference type="AlphaFoldDB" id="A0A4P6V1C9"/>
<evidence type="ECO:0000313" key="1">
    <source>
        <dbReference type="EMBL" id="QBK30449.1"/>
    </source>
</evidence>
<accession>A0A4P6V1C9</accession>
<proteinExistence type="predicted"/>
<keyword evidence="2" id="KW-1185">Reference proteome</keyword>
<dbReference type="KEGG" id="rpod:E0E05_07465"/>
<protein>
    <submittedName>
        <fullName evidence="1">Uncharacterized protein</fullName>
    </submittedName>
</protein>
<organism evidence="1 2">
    <name type="scientific">Roseitalea porphyridii</name>
    <dbReference type="NCBI Taxonomy" id="1852022"/>
    <lineage>
        <taxon>Bacteria</taxon>
        <taxon>Pseudomonadati</taxon>
        <taxon>Pseudomonadota</taxon>
        <taxon>Alphaproteobacteria</taxon>
        <taxon>Hyphomicrobiales</taxon>
        <taxon>Ahrensiaceae</taxon>
        <taxon>Roseitalea</taxon>
    </lineage>
</organism>
<dbReference type="Proteomes" id="UP000293719">
    <property type="component" value="Chromosome"/>
</dbReference>
<dbReference type="EMBL" id="CP036532">
    <property type="protein sequence ID" value="QBK30449.1"/>
    <property type="molecule type" value="Genomic_DNA"/>
</dbReference>
<sequence>MVVSEAGAALDALRADGFAMGEGFERAHAIAKAHEGEAPFDWIHALCHRIEGDAGNANYWYRRAGRPPFDGGFEAEADAIAAELGR</sequence>
<evidence type="ECO:0000313" key="2">
    <source>
        <dbReference type="Proteomes" id="UP000293719"/>
    </source>
</evidence>
<name>A0A4P6V1C9_9HYPH</name>
<gene>
    <name evidence="1" type="ORF">E0E05_07465</name>
</gene>
<dbReference type="OrthoDB" id="370799at2"/>